<feature type="region of interest" description="Disordered" evidence="1">
    <location>
        <begin position="1632"/>
        <end position="1727"/>
    </location>
</feature>
<evidence type="ECO:0000313" key="2">
    <source>
        <dbReference type="EMBL" id="CAE7027727.1"/>
    </source>
</evidence>
<feature type="region of interest" description="Disordered" evidence="1">
    <location>
        <begin position="1484"/>
        <end position="1601"/>
    </location>
</feature>
<name>A0A812I7M6_9DINO</name>
<feature type="region of interest" description="Disordered" evidence="1">
    <location>
        <begin position="796"/>
        <end position="843"/>
    </location>
</feature>
<feature type="region of interest" description="Disordered" evidence="1">
    <location>
        <begin position="1129"/>
        <end position="1448"/>
    </location>
</feature>
<feature type="compositionally biased region" description="Polar residues" evidence="1">
    <location>
        <begin position="943"/>
        <end position="956"/>
    </location>
</feature>
<feature type="compositionally biased region" description="Basic and acidic residues" evidence="1">
    <location>
        <begin position="1163"/>
        <end position="1394"/>
    </location>
</feature>
<feature type="compositionally biased region" description="Polar residues" evidence="1">
    <location>
        <begin position="796"/>
        <end position="811"/>
    </location>
</feature>
<feature type="compositionally biased region" description="Basic and acidic residues" evidence="1">
    <location>
        <begin position="1412"/>
        <end position="1421"/>
    </location>
</feature>
<feature type="region of interest" description="Disordered" evidence="1">
    <location>
        <begin position="487"/>
        <end position="526"/>
    </location>
</feature>
<feature type="compositionally biased region" description="Polar residues" evidence="1">
    <location>
        <begin position="965"/>
        <end position="1002"/>
    </location>
</feature>
<sequence length="1791" mass="188994">MAEEASTGETKEAANVGAALDEGKTAEPGLRGVEDAGDAPGSSLPCEEAVHDALHLQDSAVTGEEGQLTYPEIASGSSPTKPIAESIEPVGAGAASYRGAPATQITRDPPGTGPPSHAAFLPHGYAATGPPSQPTQGMADDSRLQAMAEEASTGETKEAANVGAALDEGKTAEPGLRGVEDAGDAPGSSLPCEEAVHDALHLQDSAVTGEEGQLTYLDIASGSSPTKPIAESIEPIGAGAASYRGAPATTQVSRHPPGTGPPSHAAFLPQATVAPKPSTHTAAAVGCAATGPSSQPTRGMADDSRLQAMAEEASTGETKAAANVGGALDEGKTAEPGLRGMADAGDAPSSSLPCEVTGNEDRLGMLEEQQLQAALMLSLQTPADESPSHKEHSNPLAELEQQASCQTRASAPIAATEQLEAQQSRDRESSHDAGAAIGWAVGSEPVGGTESEDRKPAQLLSPAEQNVLMESLLQDQDQPHWLSQVAGDLQEPTWTARGGLPEPEEEPAEALAQVARTAASAQLQDRPDIKHEMSWCSWTALESRADEVPCEAASSEGVRSYPETRPILRDVTSPKPRKTLSFSDVVELREFNPNARQEAAFVDREAREEVPKSAGASQAHKPDSGCLEAGEGIVPHEARVADPGDSAGAVREAEHESISLHPSSHKELQLAPEPSSHIAPTRTLQQQATGPSTHVTPTPSALTWQDHRSQGIADGAGEEDARGAAVRALPAARLEASGGETQALGRTADEPGLQGLADAGDAPVSINIASASFPNRNVTANITPIDAASLSGPPVTWNTGPASNLNPSSHKALQPAPKPSTHMGSTRTLQPQATGPPTPVTPTPSALTWQNHRSQGIADGAGEEDARGAAVRALPAARLEASDGETQALGKTADEPGLQGLADAGDAPVSINIASASFPNRNATANITPIDAASLSGPPVTWNTGPASNLNPSSHKALQLAPKPSSHTTPTRTLQPQATGPSTNVTPTPSTLAWQNHRSQGINGAGEEDARGAAVRALPASEGETQTLGKTADKPGLQGLAHAPASTNIASVSSPNHNLAAENKVTPTDAPSWSGPPATHHLGSSHRALQQATLAANPSTYTNSYGDLQPQATQGRPFAPTLATERSSLQPKSAAAALQPSEPSVLARWDLPASTDGAFRWEPSARHDEAEKERQPQAETKRQEEAKKKEEAEKAYADEAARYKAEEEKKKVEEEEAKSKRQAQEQKKKESPETRRQQDAKKKEVAEKARVDRAEAAAKCRSEEEKKPEAEAKRQEQAKKKDEPEKVAAKCQAEKKPQAEAEKAHTQEAASHKVQNEKQKVEEEEAEAKRQQDAKKEQPKRARAEAAEKKRPEAQAKRQEEVKKKEEPKKVHTEDSAKRKVEEKQRTQEDRLDMLEEQQLQVALRRSLHSPSLEEAKPVHADRRRRHSVRAQDVREEAKPNQRPPLLKREVAWSQTLLEGTPPFQVPFQPFQSATEMAVGINGACGSAAGSVSTKPAPRPSPSPLPSALRDASRARPMRTLRFSEIVEQRDISPNPRSVSGSDGSGCDRPRAGQADPQPPLPPKAARRVPKISQLPTPQSGPAGSAASSKTSADSKPAPVQSSSFAEFLFFQPSPEAPSPHLSSFLFAADSAASESNLDTAAEPMKHAAQANQNALRSARHHHQSEIQHKHHSHHSHSTAADDRPAAGKQGKHGKHHQQGRTTRTGSTGTVPSSCHGSTPPVGDCGGVERVCSPPVHVTDAMARRAHERGLSPSLQKRVLERAYFLFENGESDDSERNYFKALRIELSQSG</sequence>
<evidence type="ECO:0000313" key="3">
    <source>
        <dbReference type="Proteomes" id="UP000604046"/>
    </source>
</evidence>
<dbReference type="Proteomes" id="UP000604046">
    <property type="component" value="Unassembled WGS sequence"/>
</dbReference>
<gene>
    <name evidence="2" type="ORF">SNAT2548_LOCUS3349</name>
</gene>
<feature type="compositionally biased region" description="Basic and acidic residues" evidence="1">
    <location>
        <begin position="601"/>
        <end position="611"/>
    </location>
</feature>
<proteinExistence type="predicted"/>
<feature type="region of interest" description="Disordered" evidence="1">
    <location>
        <begin position="943"/>
        <end position="1041"/>
    </location>
</feature>
<feature type="compositionally biased region" description="Low complexity" evidence="1">
    <location>
        <begin position="1700"/>
        <end position="1710"/>
    </location>
</feature>
<feature type="compositionally biased region" description="Low complexity" evidence="1">
    <location>
        <begin position="366"/>
        <end position="380"/>
    </location>
</feature>
<keyword evidence="3" id="KW-1185">Reference proteome</keyword>
<feature type="region of interest" description="Disordered" evidence="1">
    <location>
        <begin position="599"/>
        <end position="705"/>
    </location>
</feature>
<organism evidence="2 3">
    <name type="scientific">Symbiodinium natans</name>
    <dbReference type="NCBI Taxonomy" id="878477"/>
    <lineage>
        <taxon>Eukaryota</taxon>
        <taxon>Sar</taxon>
        <taxon>Alveolata</taxon>
        <taxon>Dinophyceae</taxon>
        <taxon>Suessiales</taxon>
        <taxon>Symbiodiniaceae</taxon>
        <taxon>Symbiodinium</taxon>
    </lineage>
</organism>
<feature type="compositionally biased region" description="Basic residues" evidence="1">
    <location>
        <begin position="1658"/>
        <end position="1677"/>
    </location>
</feature>
<protein>
    <submittedName>
        <fullName evidence="2">Uncharacterized protein</fullName>
    </submittedName>
</protein>
<feature type="region of interest" description="Disordered" evidence="1">
    <location>
        <begin position="879"/>
        <end position="903"/>
    </location>
</feature>
<feature type="region of interest" description="Disordered" evidence="1">
    <location>
        <begin position="308"/>
        <end position="463"/>
    </location>
</feature>
<feature type="compositionally biased region" description="Polar residues" evidence="1">
    <location>
        <begin position="682"/>
        <end position="703"/>
    </location>
</feature>
<comment type="caution">
    <text evidence="2">The sequence shown here is derived from an EMBL/GenBank/DDBJ whole genome shotgun (WGS) entry which is preliminary data.</text>
</comment>
<feature type="region of interest" description="Disordered" evidence="1">
    <location>
        <begin position="737"/>
        <end position="758"/>
    </location>
</feature>
<feature type="compositionally biased region" description="Low complexity" evidence="1">
    <location>
        <begin position="1576"/>
        <end position="1599"/>
    </location>
</feature>
<feature type="region of interest" description="Disordered" evidence="1">
    <location>
        <begin position="1"/>
        <end position="141"/>
    </location>
</feature>
<feature type="region of interest" description="Disordered" evidence="1">
    <location>
        <begin position="244"/>
        <end position="265"/>
    </location>
</feature>
<accession>A0A812I7M6</accession>
<evidence type="ECO:0000256" key="1">
    <source>
        <dbReference type="SAM" id="MobiDB-lite"/>
    </source>
</evidence>
<feature type="region of interest" description="Disordered" evidence="1">
    <location>
        <begin position="1061"/>
        <end position="1085"/>
    </location>
</feature>
<dbReference type="EMBL" id="CAJNDS010000203">
    <property type="protein sequence ID" value="CAE7027727.1"/>
    <property type="molecule type" value="Genomic_DNA"/>
</dbReference>
<feature type="compositionally biased region" description="Basic residues" evidence="1">
    <location>
        <begin position="1690"/>
        <end position="1699"/>
    </location>
</feature>
<reference evidence="2" key="1">
    <citation type="submission" date="2021-02" db="EMBL/GenBank/DDBJ databases">
        <authorList>
            <person name="Dougan E. K."/>
            <person name="Rhodes N."/>
            <person name="Thang M."/>
            <person name="Chan C."/>
        </authorList>
    </citation>
    <scope>NUCLEOTIDE SEQUENCE</scope>
</reference>
<feature type="compositionally biased region" description="Basic and acidic residues" evidence="1">
    <location>
        <begin position="1430"/>
        <end position="1440"/>
    </location>
</feature>
<feature type="region of interest" description="Disordered" evidence="1">
    <location>
        <begin position="552"/>
        <end position="576"/>
    </location>
</feature>
<feature type="compositionally biased region" description="Basic and acidic residues" evidence="1">
    <location>
        <begin position="651"/>
        <end position="668"/>
    </location>
</feature>